<dbReference type="InterPro" id="IPR051048">
    <property type="entry name" value="Peptidase_S8/S53_subtilisin"/>
</dbReference>
<dbReference type="Proteomes" id="UP000662873">
    <property type="component" value="Chromosome"/>
</dbReference>
<dbReference type="PANTHER" id="PTHR43399:SF4">
    <property type="entry name" value="CELL WALL-ASSOCIATED PROTEASE"/>
    <property type="match status" value="1"/>
</dbReference>
<dbReference type="InterPro" id="IPR015500">
    <property type="entry name" value="Peptidase_S8_subtilisin-rel"/>
</dbReference>
<reference evidence="8" key="1">
    <citation type="journal article" name="DNA Res.">
        <title>The physiological potential of anammox bacteria as revealed by their core genome structure.</title>
        <authorList>
            <person name="Okubo T."/>
            <person name="Toyoda A."/>
            <person name="Fukuhara K."/>
            <person name="Uchiyama I."/>
            <person name="Harigaya Y."/>
            <person name="Kuroiwa M."/>
            <person name="Suzuki T."/>
            <person name="Murakami Y."/>
            <person name="Suwa Y."/>
            <person name="Takami H."/>
        </authorList>
    </citation>
    <scope>NUCLEOTIDE SEQUENCE</scope>
    <source>
        <strain evidence="8">317325-2</strain>
    </source>
</reference>
<dbReference type="KEGG" id="npy:NPRO_00810"/>
<dbReference type="InterPro" id="IPR023827">
    <property type="entry name" value="Peptidase_S8_Asp-AS"/>
</dbReference>
<dbReference type="InterPro" id="IPR034204">
    <property type="entry name" value="PfSUB1-like_cat_dom"/>
</dbReference>
<dbReference type="PRINTS" id="PR00723">
    <property type="entry name" value="SUBTILISIN"/>
</dbReference>
<accession>A0A809S1Z0</accession>
<keyword evidence="3 5" id="KW-0378">Hydrolase</keyword>
<dbReference type="InterPro" id="IPR000209">
    <property type="entry name" value="Peptidase_S8/S53_dom"/>
</dbReference>
<sequence length="648" mass="69639">MLTSLLLAAWAASRVDEPIRLGDRLCHPRRLIAKFASAGDLKRSIPKGGKVLAWYPQISVAVVETPKGALQASRKWMAERTRAQWVDFDRVALPAYEPNDPMWPDMWHMRAIKADLAWDHSFGSDAVTVAVIDTGVDLTHEDLSANAWVNGGEIPGNGIDDDLNGYIDDIIGYDFAYGDPDPDDVHGHGTACAGLVAAVQDNSLGVTGVAPRAKVMALKAATDAGYFYDSANIAAYLYAADNGANVLSMSYFSDRVSRAEGDAIRYCRQNGVLPVAAAGNSSSVYPYYPAAYDDVLSVAALNTSLRKAGFSNHGYWVDVAAPGTSLWTTTAGGGYTSGFGGTSGACPHVAGLAALLLGAKPGSTAGEVRAAIEDTAIPVNQGSYGVYCNYGIIDAEAAMLSILGPPAPPRPPEVRVVSGLGSQIADFHYDTDAVMTFRLHGRGLDRATTASVRIGEVELPIANRQRDWITAVYLPPITGPLKLFLDGQEAYSLTMPNTFTMAHPLLAASTPEGGAACWGGFAEALLEDSQYVRVTRRDDGRIVLHGVFRQVQFAARMDLLVQRHFTGTSEGTETIQLYDWSSASYPYGNFVTIHSGPVPTEPTTSTFNLTDPIRFMDPERTIYFRILTSEDLPEGAELRLDVARIALK</sequence>
<evidence type="ECO:0000256" key="1">
    <source>
        <dbReference type="ARBA" id="ARBA00011073"/>
    </source>
</evidence>
<dbReference type="CDD" id="cd07473">
    <property type="entry name" value="Peptidases_S8_Subtilisin_like"/>
    <property type="match status" value="1"/>
</dbReference>
<evidence type="ECO:0000313" key="8">
    <source>
        <dbReference type="EMBL" id="BBO22486.1"/>
    </source>
</evidence>
<name>A0A809S1Z0_9BACT</name>
<dbReference type="PROSITE" id="PS51892">
    <property type="entry name" value="SUBTILASE"/>
    <property type="match status" value="1"/>
</dbReference>
<feature type="active site" description="Charge relay system" evidence="5">
    <location>
        <position position="133"/>
    </location>
</feature>
<dbReference type="GO" id="GO:0006508">
    <property type="term" value="P:proteolysis"/>
    <property type="evidence" value="ECO:0007669"/>
    <property type="project" value="UniProtKB-KW"/>
</dbReference>
<comment type="similarity">
    <text evidence="1 5 6">Belongs to the peptidase S8 family.</text>
</comment>
<evidence type="ECO:0000256" key="6">
    <source>
        <dbReference type="RuleBase" id="RU003355"/>
    </source>
</evidence>
<evidence type="ECO:0000256" key="2">
    <source>
        <dbReference type="ARBA" id="ARBA00022670"/>
    </source>
</evidence>
<dbReference type="InterPro" id="IPR022398">
    <property type="entry name" value="Peptidase_S8_His-AS"/>
</dbReference>
<feature type="domain" description="Peptidase S8/S53" evidence="7">
    <location>
        <begin position="125"/>
        <end position="376"/>
    </location>
</feature>
<dbReference type="InterPro" id="IPR036852">
    <property type="entry name" value="Peptidase_S8/S53_dom_sf"/>
</dbReference>
<evidence type="ECO:0000259" key="7">
    <source>
        <dbReference type="Pfam" id="PF00082"/>
    </source>
</evidence>
<evidence type="ECO:0000313" key="9">
    <source>
        <dbReference type="Proteomes" id="UP000662873"/>
    </source>
</evidence>
<dbReference type="AlphaFoldDB" id="A0A809S1Z0"/>
<protein>
    <submittedName>
        <fullName evidence="8">Peptidase S8</fullName>
    </submittedName>
</protein>
<evidence type="ECO:0000256" key="5">
    <source>
        <dbReference type="PROSITE-ProRule" id="PRU01240"/>
    </source>
</evidence>
<dbReference type="InterPro" id="IPR023828">
    <property type="entry name" value="Peptidase_S8_Ser-AS"/>
</dbReference>
<organism evidence="8 9">
    <name type="scientific">Candidatus Nitrosymbiomonas proteolyticus</name>
    <dbReference type="NCBI Taxonomy" id="2608984"/>
    <lineage>
        <taxon>Bacteria</taxon>
        <taxon>Bacillati</taxon>
        <taxon>Armatimonadota</taxon>
        <taxon>Armatimonadota incertae sedis</taxon>
        <taxon>Candidatus Nitrosymbiomonas</taxon>
    </lineage>
</organism>
<dbReference type="PROSITE" id="PS00138">
    <property type="entry name" value="SUBTILASE_SER"/>
    <property type="match status" value="1"/>
</dbReference>
<dbReference type="PROSITE" id="PS00136">
    <property type="entry name" value="SUBTILASE_ASP"/>
    <property type="match status" value="1"/>
</dbReference>
<evidence type="ECO:0000256" key="3">
    <source>
        <dbReference type="ARBA" id="ARBA00022801"/>
    </source>
</evidence>
<proteinExistence type="inferred from homology"/>
<evidence type="ECO:0000256" key="4">
    <source>
        <dbReference type="ARBA" id="ARBA00022825"/>
    </source>
</evidence>
<dbReference type="PANTHER" id="PTHR43399">
    <property type="entry name" value="SUBTILISIN-RELATED"/>
    <property type="match status" value="1"/>
</dbReference>
<dbReference type="GO" id="GO:0004252">
    <property type="term" value="F:serine-type endopeptidase activity"/>
    <property type="evidence" value="ECO:0007669"/>
    <property type="project" value="UniProtKB-UniRule"/>
</dbReference>
<keyword evidence="2 5" id="KW-0645">Protease</keyword>
<feature type="active site" description="Charge relay system" evidence="5">
    <location>
        <position position="343"/>
    </location>
</feature>
<dbReference type="Gene3D" id="3.40.50.200">
    <property type="entry name" value="Peptidase S8/S53 domain"/>
    <property type="match status" value="1"/>
</dbReference>
<keyword evidence="4 5" id="KW-0720">Serine protease</keyword>
<dbReference type="Pfam" id="PF00082">
    <property type="entry name" value="Peptidase_S8"/>
    <property type="match status" value="1"/>
</dbReference>
<feature type="active site" description="Charge relay system" evidence="5">
    <location>
        <position position="188"/>
    </location>
</feature>
<dbReference type="PROSITE" id="PS00137">
    <property type="entry name" value="SUBTILASE_HIS"/>
    <property type="match status" value="1"/>
</dbReference>
<dbReference type="EMBL" id="AP021858">
    <property type="protein sequence ID" value="BBO22486.1"/>
    <property type="molecule type" value="Genomic_DNA"/>
</dbReference>
<gene>
    <name evidence="8" type="ORF">NPRO_00810</name>
</gene>
<dbReference type="SUPFAM" id="SSF52743">
    <property type="entry name" value="Subtilisin-like"/>
    <property type="match status" value="1"/>
</dbReference>